<reference evidence="1" key="1">
    <citation type="submission" date="2021-02" db="EMBL/GenBank/DDBJ databases">
        <authorList>
            <consortium name="DOE Joint Genome Institute"/>
            <person name="Ahrendt S."/>
            <person name="Looney B.P."/>
            <person name="Miyauchi S."/>
            <person name="Morin E."/>
            <person name="Drula E."/>
            <person name="Courty P.E."/>
            <person name="Chicoki N."/>
            <person name="Fauchery L."/>
            <person name="Kohler A."/>
            <person name="Kuo A."/>
            <person name="Labutti K."/>
            <person name="Pangilinan J."/>
            <person name="Lipzen A."/>
            <person name="Riley R."/>
            <person name="Andreopoulos W."/>
            <person name="He G."/>
            <person name="Johnson J."/>
            <person name="Barry K.W."/>
            <person name="Grigoriev I.V."/>
            <person name="Nagy L."/>
            <person name="Hibbett D."/>
            <person name="Henrissat B."/>
            <person name="Matheny P.B."/>
            <person name="Labbe J."/>
            <person name="Martin F."/>
        </authorList>
    </citation>
    <scope>NUCLEOTIDE SEQUENCE</scope>
    <source>
        <strain evidence="1">FP105234-sp</strain>
    </source>
</reference>
<keyword evidence="2" id="KW-1185">Reference proteome</keyword>
<proteinExistence type="predicted"/>
<sequence length="1082" mass="119279">MSQASHKHKRSGSLNTFTSSLGLLESICESASVPYLRGVIRKAILIAETARNAKHNKETCYTLSSRVSGLLYDAYAELSDHGPYVEVPVGDHVDALTRSLESLNDRISRLADKGFIRRSIGHTVDGAAVDDFERKVNDLTRLFTVRRSSSVRRRLSRRRPRTQLRTDLTIGVDLKYLRDATVRKRILDASDYGQWRADRRCLQNTRRRYLNEILDWSRNPNAPSFCWLDGSAGSGKTSIAHEIAALHHDENTISASFFFHRDDPPLASSAVQLLALSLSYAPEIRTHITAVLQRMTDPRVLRTLTEQFHAAIVAPLRDYIQRHPSKRVLIILDAVDECPVALRPDLLQALREGLPRLPPRVKVLVTARPQDDIVALADGLVAKRIHVDVGPGTDDGDVLTYVTHELRNVRTARRLDGTWTDAQLARDAQALADKARGLFQWARVACTLLQDRASPRPIIRNILRAEVTGTPGDDLSALYGEALRLALPNASETRVQATYASVVGTIVYAEQPLGVTAVADLLNISESAVVRMLTDLGSVVDVEGGNARLVRAAHSSFVDYVTDATQCRDRTFFIDKAAANQTIAEGCFGVMSRMLRRDLCDTKHPYLDNSDVMPEVLALSIPDTLRYACRYGMAHAVEHLNEALVKHIDEFLRETLLEWIEAMSLMDCMDVAIPTLRSLQSFCPQMEDLVPNPSRTSMIYDAIRLLSDFGPIIAQSALHVYFSALPFTPPDSCLFQTYCTYDGIPIVNWPLTGRRAWSKVLFTVPLSSDAVERLAFSEDSANLMYAQDRGGLLPSTPGSGRSRSSYGAPSGNGNIMLSALTGRPIWKDRGLLRGPVAFTSSLLAFVEDNERLVTVDPRTGLTIRFTSSGNGDMLAPMADIVSSGTKSPRPSRGWSTRPLASTVTSIAVHRSGQIVFVGFSDGGVERWKICAYGWQRDEPELYSHGAPVLSIVSSTSFVASVCAHRLHVLDRKADWLPITKRLPEPVAGAATQEGQGKLAFASSEQGHWLAAVRAPRASSSYFGFPAFSLSVYSSKSNAEVHLNVSALCFAVTPDAAKVVTVDVSLERGYSYRLWDASLQMVH</sequence>
<accession>A0ACB8RHM6</accession>
<dbReference type="Proteomes" id="UP000814033">
    <property type="component" value="Unassembled WGS sequence"/>
</dbReference>
<organism evidence="1 2">
    <name type="scientific">Auriscalpium vulgare</name>
    <dbReference type="NCBI Taxonomy" id="40419"/>
    <lineage>
        <taxon>Eukaryota</taxon>
        <taxon>Fungi</taxon>
        <taxon>Dikarya</taxon>
        <taxon>Basidiomycota</taxon>
        <taxon>Agaricomycotina</taxon>
        <taxon>Agaricomycetes</taxon>
        <taxon>Russulales</taxon>
        <taxon>Auriscalpiaceae</taxon>
        <taxon>Auriscalpium</taxon>
    </lineage>
</organism>
<protein>
    <submittedName>
        <fullName evidence="1">Uncharacterized protein</fullName>
    </submittedName>
</protein>
<comment type="caution">
    <text evidence="1">The sequence shown here is derived from an EMBL/GenBank/DDBJ whole genome shotgun (WGS) entry which is preliminary data.</text>
</comment>
<reference evidence="1" key="2">
    <citation type="journal article" date="2022" name="New Phytol.">
        <title>Evolutionary transition to the ectomycorrhizal habit in the genomes of a hyperdiverse lineage of mushroom-forming fungi.</title>
        <authorList>
            <person name="Looney B."/>
            <person name="Miyauchi S."/>
            <person name="Morin E."/>
            <person name="Drula E."/>
            <person name="Courty P.E."/>
            <person name="Kohler A."/>
            <person name="Kuo A."/>
            <person name="LaButti K."/>
            <person name="Pangilinan J."/>
            <person name="Lipzen A."/>
            <person name="Riley R."/>
            <person name="Andreopoulos W."/>
            <person name="He G."/>
            <person name="Johnson J."/>
            <person name="Nolan M."/>
            <person name="Tritt A."/>
            <person name="Barry K.W."/>
            <person name="Grigoriev I.V."/>
            <person name="Nagy L.G."/>
            <person name="Hibbett D."/>
            <person name="Henrissat B."/>
            <person name="Matheny P.B."/>
            <person name="Labbe J."/>
            <person name="Martin F.M."/>
        </authorList>
    </citation>
    <scope>NUCLEOTIDE SEQUENCE</scope>
    <source>
        <strain evidence="1">FP105234-sp</strain>
    </source>
</reference>
<evidence type="ECO:0000313" key="1">
    <source>
        <dbReference type="EMBL" id="KAI0043734.1"/>
    </source>
</evidence>
<evidence type="ECO:0000313" key="2">
    <source>
        <dbReference type="Proteomes" id="UP000814033"/>
    </source>
</evidence>
<gene>
    <name evidence="1" type="ORF">FA95DRAFT_1597790</name>
</gene>
<name>A0ACB8RHM6_9AGAM</name>
<dbReference type="EMBL" id="MU276006">
    <property type="protein sequence ID" value="KAI0043734.1"/>
    <property type="molecule type" value="Genomic_DNA"/>
</dbReference>